<dbReference type="EMBL" id="CAXDID020000017">
    <property type="protein sequence ID" value="CAL5984958.1"/>
    <property type="molecule type" value="Genomic_DNA"/>
</dbReference>
<proteinExistence type="predicted"/>
<evidence type="ECO:0000313" key="2">
    <source>
        <dbReference type="EMBL" id="CAL5984958.1"/>
    </source>
</evidence>
<dbReference type="EMBL" id="CATOUU010001186">
    <property type="protein sequence ID" value="CAI9979007.1"/>
    <property type="molecule type" value="Genomic_DNA"/>
</dbReference>
<protein>
    <submittedName>
        <fullName evidence="1">Uncharacterized protein</fullName>
    </submittedName>
</protein>
<reference evidence="1" key="1">
    <citation type="submission" date="2023-06" db="EMBL/GenBank/DDBJ databases">
        <authorList>
            <person name="Kurt Z."/>
        </authorList>
    </citation>
    <scope>NUCLEOTIDE SEQUENCE</scope>
</reference>
<evidence type="ECO:0000313" key="1">
    <source>
        <dbReference type="EMBL" id="CAI9979007.1"/>
    </source>
</evidence>
<organism evidence="1">
    <name type="scientific">Hexamita inflata</name>
    <dbReference type="NCBI Taxonomy" id="28002"/>
    <lineage>
        <taxon>Eukaryota</taxon>
        <taxon>Metamonada</taxon>
        <taxon>Diplomonadida</taxon>
        <taxon>Hexamitidae</taxon>
        <taxon>Hexamitinae</taxon>
        <taxon>Hexamita</taxon>
    </lineage>
</organism>
<name>A0AA86RVU3_9EUKA</name>
<dbReference type="Proteomes" id="UP001642409">
    <property type="component" value="Unassembled WGS sequence"/>
</dbReference>
<comment type="caution">
    <text evidence="1">The sequence shown here is derived from an EMBL/GenBank/DDBJ whole genome shotgun (WGS) entry which is preliminary data.</text>
</comment>
<dbReference type="AlphaFoldDB" id="A0AA86RVU3"/>
<gene>
    <name evidence="1" type="ORF">HINF_LOCUS66652</name>
    <name evidence="2" type="ORF">HINF_LOCUS8419</name>
</gene>
<keyword evidence="3" id="KW-1185">Reference proteome</keyword>
<accession>A0AA86RVU3</accession>
<reference evidence="2 3" key="2">
    <citation type="submission" date="2024-07" db="EMBL/GenBank/DDBJ databases">
        <authorList>
            <person name="Akdeniz Z."/>
        </authorList>
    </citation>
    <scope>NUCLEOTIDE SEQUENCE [LARGE SCALE GENOMIC DNA]</scope>
</reference>
<evidence type="ECO:0000313" key="3">
    <source>
        <dbReference type="Proteomes" id="UP001642409"/>
    </source>
</evidence>
<sequence length="292" mass="33612">MLISVVLLAGEFPTKVNQYKFNHVTKQDFVTAYSAVLTQHKDQVVQCVSDIKKFHPYIGKYSTTYCGGNKICSAFTQITSLADNDFSIYNSFIEGVIDSMISFHKENNQILGYSLSINSNYPNAQVFYDFLLNNHVEYISEYGNIYTALSVAGFQGYFTFKTEGYAVGMTNDFGAVEELPDYNEQEFLRQVNNNVGQSFCFELLQLVYLNKSTDVVQYLLSQTYSNSFIFGFVDFNKNENIDFYGTKGKYRRQDTLINQVQSSCRYIDSATSDQRITIMEEKLQWWALEMLF</sequence>